<evidence type="ECO:0000313" key="5">
    <source>
        <dbReference type="EMBL" id="KAF6172545.1"/>
    </source>
</evidence>
<organism evidence="5 6">
    <name type="scientific">Kingdonia uniflora</name>
    <dbReference type="NCBI Taxonomy" id="39325"/>
    <lineage>
        <taxon>Eukaryota</taxon>
        <taxon>Viridiplantae</taxon>
        <taxon>Streptophyta</taxon>
        <taxon>Embryophyta</taxon>
        <taxon>Tracheophyta</taxon>
        <taxon>Spermatophyta</taxon>
        <taxon>Magnoliopsida</taxon>
        <taxon>Ranunculales</taxon>
        <taxon>Circaeasteraceae</taxon>
        <taxon>Kingdonia</taxon>
    </lineage>
</organism>
<dbReference type="InterPro" id="IPR035669">
    <property type="entry name" value="SGNH_plant_lipase-like"/>
</dbReference>
<keyword evidence="4" id="KW-0732">Signal</keyword>
<gene>
    <name evidence="5" type="ORF">GIB67_007058</name>
</gene>
<evidence type="ECO:0000256" key="3">
    <source>
        <dbReference type="ARBA" id="ARBA00022963"/>
    </source>
</evidence>
<keyword evidence="3" id="KW-0442">Lipid degradation</keyword>
<dbReference type="PANTHER" id="PTHR45648">
    <property type="entry name" value="GDSL LIPASE/ACYLHYDROLASE FAMILY PROTEIN (AFU_ORTHOLOGUE AFUA_4G14700)"/>
    <property type="match status" value="1"/>
</dbReference>
<evidence type="ECO:0000256" key="2">
    <source>
        <dbReference type="ARBA" id="ARBA00022801"/>
    </source>
</evidence>
<evidence type="ECO:0000256" key="1">
    <source>
        <dbReference type="ARBA" id="ARBA00008668"/>
    </source>
</evidence>
<dbReference type="Gene3D" id="3.40.50.1110">
    <property type="entry name" value="SGNH hydrolase"/>
    <property type="match status" value="1"/>
</dbReference>
<protein>
    <recommendedName>
        <fullName evidence="7">GDSL esterase/lipase</fullName>
    </recommendedName>
</protein>
<dbReference type="GO" id="GO:0016042">
    <property type="term" value="P:lipid catabolic process"/>
    <property type="evidence" value="ECO:0007669"/>
    <property type="project" value="UniProtKB-KW"/>
</dbReference>
<keyword evidence="2" id="KW-0378">Hydrolase</keyword>
<evidence type="ECO:0000313" key="6">
    <source>
        <dbReference type="Proteomes" id="UP000541444"/>
    </source>
</evidence>
<feature type="signal peptide" evidence="4">
    <location>
        <begin position="1"/>
        <end position="27"/>
    </location>
</feature>
<dbReference type="Proteomes" id="UP000541444">
    <property type="component" value="Unassembled WGS sequence"/>
</dbReference>
<sequence length="371" mass="40869">MAGTGVSTPLLVIFSLSTVSFLHFAVSQKIPAIFIFGDSTADVGTNNFIDSKAKADHPYYGMDFPNSKPTGRFSNGYNTADFLSILFGFKRSPCPFLALLNDTKLFKRHIQYGVNFASGGSGILNSTGKLVVSICFFTHLLKETGTAVHLSEQLQQYVTVHQNLTVMLGEKATASILCNSLFFISAGSNDIFEYYKTNKTSGMPKFITSLISTYEDQLKTLFNNGARKFGIASVPPIGCCPKLRAKNDTGGCLNDVDVYSRMFFTKLKAMLIKLQDEYGGTMKYSLGNTYEMVSLIITNPLLYGFKNVTGACCKEKFCLPSGSVCPNRDEYLFWDQFHPTQKAAELGALTLYGASQTFVTPVNFSRLFLND</sequence>
<comment type="caution">
    <text evidence="5">The sequence shown here is derived from an EMBL/GenBank/DDBJ whole genome shotgun (WGS) entry which is preliminary data.</text>
</comment>
<accession>A0A7J7NZC8</accession>
<evidence type="ECO:0008006" key="7">
    <source>
        <dbReference type="Google" id="ProtNLM"/>
    </source>
</evidence>
<dbReference type="PANTHER" id="PTHR45648:SF180">
    <property type="entry name" value="OS04G0561800 PROTEIN"/>
    <property type="match status" value="1"/>
</dbReference>
<reference evidence="5 6" key="1">
    <citation type="journal article" date="2020" name="IScience">
        <title>Genome Sequencing of the Endangered Kingdonia uniflora (Circaeasteraceae, Ranunculales) Reveals Potential Mechanisms of Evolutionary Specialization.</title>
        <authorList>
            <person name="Sun Y."/>
            <person name="Deng T."/>
            <person name="Zhang A."/>
            <person name="Moore M.J."/>
            <person name="Landis J.B."/>
            <person name="Lin N."/>
            <person name="Zhang H."/>
            <person name="Zhang X."/>
            <person name="Huang J."/>
            <person name="Zhang X."/>
            <person name="Sun H."/>
            <person name="Wang H."/>
        </authorList>
    </citation>
    <scope>NUCLEOTIDE SEQUENCE [LARGE SCALE GENOMIC DNA]</scope>
    <source>
        <strain evidence="5">TB1705</strain>
        <tissue evidence="5">Leaf</tissue>
    </source>
</reference>
<dbReference type="AlphaFoldDB" id="A0A7J7NZC8"/>
<dbReference type="CDD" id="cd01837">
    <property type="entry name" value="SGNH_plant_lipase_like"/>
    <property type="match status" value="1"/>
</dbReference>
<comment type="similarity">
    <text evidence="1">Belongs to the 'GDSL' lipolytic enzyme family.</text>
</comment>
<dbReference type="OrthoDB" id="1600564at2759"/>
<feature type="chain" id="PRO_5029501855" description="GDSL esterase/lipase" evidence="4">
    <location>
        <begin position="28"/>
        <end position="371"/>
    </location>
</feature>
<dbReference type="GO" id="GO:0016788">
    <property type="term" value="F:hydrolase activity, acting on ester bonds"/>
    <property type="evidence" value="ECO:0007669"/>
    <property type="project" value="InterPro"/>
</dbReference>
<dbReference type="InterPro" id="IPR051058">
    <property type="entry name" value="GDSL_Est/Lipase"/>
</dbReference>
<dbReference type="InterPro" id="IPR036514">
    <property type="entry name" value="SGNH_hydro_sf"/>
</dbReference>
<evidence type="ECO:0000256" key="4">
    <source>
        <dbReference type="SAM" id="SignalP"/>
    </source>
</evidence>
<keyword evidence="6" id="KW-1185">Reference proteome</keyword>
<dbReference type="InterPro" id="IPR001087">
    <property type="entry name" value="GDSL"/>
</dbReference>
<dbReference type="EMBL" id="JACGCM010000427">
    <property type="protein sequence ID" value="KAF6172545.1"/>
    <property type="molecule type" value="Genomic_DNA"/>
</dbReference>
<proteinExistence type="inferred from homology"/>
<name>A0A7J7NZC8_9MAGN</name>
<dbReference type="Pfam" id="PF00657">
    <property type="entry name" value="Lipase_GDSL"/>
    <property type="match status" value="1"/>
</dbReference>
<keyword evidence="3" id="KW-0443">Lipid metabolism</keyword>